<dbReference type="InterPro" id="IPR013083">
    <property type="entry name" value="Znf_RING/FYVE/PHD"/>
</dbReference>
<evidence type="ECO:0000259" key="11">
    <source>
        <dbReference type="PROSITE" id="PS51805"/>
    </source>
</evidence>
<evidence type="ECO:0000256" key="7">
    <source>
        <dbReference type="ARBA" id="ARBA00022833"/>
    </source>
</evidence>
<evidence type="ECO:0000256" key="6">
    <source>
        <dbReference type="ARBA" id="ARBA00022786"/>
    </source>
</evidence>
<dbReference type="Gene3D" id="3.30.2410.10">
    <property type="entry name" value="Hect, E3 ligase catalytic domain"/>
    <property type="match status" value="1"/>
</dbReference>
<keyword evidence="8" id="KW-0539">Nucleus</keyword>
<feature type="domain" description="PHD-type" evidence="11">
    <location>
        <begin position="64"/>
        <end position="181"/>
    </location>
</feature>
<dbReference type="Pfam" id="PF13771">
    <property type="entry name" value="zf-HC5HC2H"/>
    <property type="match status" value="1"/>
</dbReference>
<feature type="domain" description="HECT" evidence="10">
    <location>
        <begin position="680"/>
        <end position="751"/>
    </location>
</feature>
<dbReference type="PROSITE" id="PS50237">
    <property type="entry name" value="HECT"/>
    <property type="match status" value="1"/>
</dbReference>
<dbReference type="AlphaFoldDB" id="A0A7J6AP52"/>
<evidence type="ECO:0000313" key="13">
    <source>
        <dbReference type="Proteomes" id="UP000593565"/>
    </source>
</evidence>
<dbReference type="Gene3D" id="3.90.1750.10">
    <property type="entry name" value="Hect, E3 ligase catalytic domains"/>
    <property type="match status" value="1"/>
</dbReference>
<dbReference type="GO" id="GO:0008270">
    <property type="term" value="F:zinc ion binding"/>
    <property type="evidence" value="ECO:0007669"/>
    <property type="project" value="UniProtKB-KW"/>
</dbReference>
<evidence type="ECO:0000256" key="4">
    <source>
        <dbReference type="ARBA" id="ARBA00022723"/>
    </source>
</evidence>
<dbReference type="Pfam" id="PF26054">
    <property type="entry name" value="PHD_G2E3"/>
    <property type="match status" value="1"/>
</dbReference>
<evidence type="ECO:0000256" key="3">
    <source>
        <dbReference type="ARBA" id="ARBA00022679"/>
    </source>
</evidence>
<proteinExistence type="predicted"/>
<reference evidence="12 13" key="1">
    <citation type="submission" date="2020-02" db="EMBL/GenBank/DDBJ databases">
        <title>A chromosome-scale genome assembly of the black bullhead catfish (Ameiurus melas).</title>
        <authorList>
            <person name="Wen M."/>
            <person name="Zham M."/>
            <person name="Cabau C."/>
            <person name="Klopp C."/>
            <person name="Donnadieu C."/>
            <person name="Roques C."/>
            <person name="Bouchez O."/>
            <person name="Lampietro C."/>
            <person name="Jouanno E."/>
            <person name="Herpin A."/>
            <person name="Louis A."/>
            <person name="Berthelot C."/>
            <person name="Parey E."/>
            <person name="Roest-Crollius H."/>
            <person name="Braasch I."/>
            <person name="Postlethwait J."/>
            <person name="Robinson-Rechavi M."/>
            <person name="Echchiki A."/>
            <person name="Begum T."/>
            <person name="Montfort J."/>
            <person name="Schartl M."/>
            <person name="Bobe J."/>
            <person name="Guiguen Y."/>
        </authorList>
    </citation>
    <scope>NUCLEOTIDE SEQUENCE [LARGE SCALE GENOMIC DNA]</scope>
    <source>
        <strain evidence="12">M_S1</strain>
        <tissue evidence="12">Blood</tissue>
    </source>
</reference>
<evidence type="ECO:0000256" key="8">
    <source>
        <dbReference type="ARBA" id="ARBA00023242"/>
    </source>
</evidence>
<dbReference type="SUPFAM" id="SSF57903">
    <property type="entry name" value="FYVE/PHD zinc finger"/>
    <property type="match status" value="1"/>
</dbReference>
<dbReference type="EMBL" id="JAAGNN010000010">
    <property type="protein sequence ID" value="KAF4083849.1"/>
    <property type="molecule type" value="Genomic_DNA"/>
</dbReference>
<evidence type="ECO:0000259" key="10">
    <source>
        <dbReference type="PROSITE" id="PS50237"/>
    </source>
</evidence>
<dbReference type="PANTHER" id="PTHR12420">
    <property type="entry name" value="PHD FINGER PROTEIN"/>
    <property type="match status" value="1"/>
</dbReference>
<accession>A0A7J6AP52</accession>
<dbReference type="SUPFAM" id="SSF56204">
    <property type="entry name" value="Hect, E3 ligase catalytic domain"/>
    <property type="match status" value="1"/>
</dbReference>
<evidence type="ECO:0000256" key="1">
    <source>
        <dbReference type="ARBA" id="ARBA00004123"/>
    </source>
</evidence>
<evidence type="ECO:0000256" key="9">
    <source>
        <dbReference type="PROSITE-ProRule" id="PRU00104"/>
    </source>
</evidence>
<dbReference type="InterPro" id="IPR059102">
    <property type="entry name" value="PHD_PHF7/G2E3-like"/>
</dbReference>
<dbReference type="InterPro" id="IPR000569">
    <property type="entry name" value="HECT_dom"/>
</dbReference>
<dbReference type="InterPro" id="IPR042013">
    <property type="entry name" value="PHF7/G2E3_ePHD"/>
</dbReference>
<sequence length="751" mass="85128">MKTKEHTRQKRTLRKRRVSRGFKRLVFVHKTSSAVRLVLPANGNSLTMNPKTKRGAVEPHDSGSEICKLCKRCDDCPDKYGEKITLEEPKLTVHYFCLLMSSGIFQRGKEHEGIHGFLVDDIKKEACRSSRLRCTVCKKTGASVGCSIKSCRQVVHLPCGIKHEFIFQFTDLFPSFCRKHCPTQICSSSPTLPLSCSICLEHIEPVLSYTVLKCPACHGSWFHRACVQNQAHSAALYFFRCTLCNNSDQFQQEMLRMGIHIPERDASWELEENAYGELLQVYQHCDAIKCSCAKGRSYSAQSGFFEIVRCTFCGSRGTHRKCSFLKLYETNWSCDDCKTAVEGTVSPLLNHVKSPLAERQEKKRLIKRCLSSISSSFIPKRFRMDASPSEILMDLATQISTQQTTAVLVIKDEVVEAALQAVRQSDFSPCHTLSVSFSRDVQSQKVGTRRRFLRLLLQKLRSSSVFEGPDQAKNLALSSQALRDDLYFEIGSLLALSLVHGGPPVAFFSRALYYSLFHYPTDYKFTAEDLGDVTLTHAVKKIVKSSSLAVLRRVVRSMMDYLQVAGCWREITKLSDKNLLLEDILNFYFIIRMQVPLQRFREGLRTLGVFDRVQACPEAFCPIFCGPEERMTADAMFSLFTACFSEDEEQKAKEYATMAFWKQYIHECEDGRCAASLEDILTFATGIDVVPAMSFDPPPSLSFFVPLEPSFAFPQSHTETNHLILPLLSSYELFKKHLEYAVCQISVMQGM</sequence>
<dbReference type="Gene3D" id="3.30.40.10">
    <property type="entry name" value="Zinc/RING finger domain, C3HC4 (zinc finger)"/>
    <property type="match status" value="2"/>
</dbReference>
<evidence type="ECO:0000256" key="2">
    <source>
        <dbReference type="ARBA" id="ARBA00004906"/>
    </source>
</evidence>
<dbReference type="InterPro" id="IPR034732">
    <property type="entry name" value="EPHD"/>
</dbReference>
<dbReference type="InterPro" id="IPR011011">
    <property type="entry name" value="Znf_FYVE_PHD"/>
</dbReference>
<keyword evidence="4" id="KW-0479">Metal-binding</keyword>
<dbReference type="PANTHER" id="PTHR12420:SF42">
    <property type="entry name" value="G2_M PHASE-SPECIFIC E3 UBIQUITIN-PROTEIN LIGASE"/>
    <property type="match status" value="1"/>
</dbReference>
<gene>
    <name evidence="12" type="ORF">AMELA_G00122030</name>
</gene>
<dbReference type="GO" id="GO:0004842">
    <property type="term" value="F:ubiquitin-protein transferase activity"/>
    <property type="evidence" value="ECO:0007669"/>
    <property type="project" value="InterPro"/>
</dbReference>
<keyword evidence="5" id="KW-0863">Zinc-finger</keyword>
<keyword evidence="3" id="KW-0808">Transferase</keyword>
<organism evidence="12 13">
    <name type="scientific">Ameiurus melas</name>
    <name type="common">Black bullhead</name>
    <name type="synonym">Silurus melas</name>
    <dbReference type="NCBI Taxonomy" id="219545"/>
    <lineage>
        <taxon>Eukaryota</taxon>
        <taxon>Metazoa</taxon>
        <taxon>Chordata</taxon>
        <taxon>Craniata</taxon>
        <taxon>Vertebrata</taxon>
        <taxon>Euteleostomi</taxon>
        <taxon>Actinopterygii</taxon>
        <taxon>Neopterygii</taxon>
        <taxon>Teleostei</taxon>
        <taxon>Ostariophysi</taxon>
        <taxon>Siluriformes</taxon>
        <taxon>Ictaluridae</taxon>
        <taxon>Ameiurus</taxon>
    </lineage>
</organism>
<dbReference type="GO" id="GO:0005634">
    <property type="term" value="C:nucleus"/>
    <property type="evidence" value="ECO:0007669"/>
    <property type="project" value="TreeGrafter"/>
</dbReference>
<dbReference type="InterPro" id="IPR001965">
    <property type="entry name" value="Znf_PHD"/>
</dbReference>
<comment type="caution">
    <text evidence="12">The sequence shown here is derived from an EMBL/GenBank/DDBJ whole genome shotgun (WGS) entry which is preliminary data.</text>
</comment>
<evidence type="ECO:0000313" key="12">
    <source>
        <dbReference type="EMBL" id="KAF4083849.1"/>
    </source>
</evidence>
<comment type="subcellular location">
    <subcellularLocation>
        <location evidence="1">Nucleus</location>
    </subcellularLocation>
</comment>
<name>A0A7J6AP52_AMEME</name>
<dbReference type="InterPro" id="IPR035983">
    <property type="entry name" value="Hect_E3_ubiquitin_ligase"/>
</dbReference>
<keyword evidence="7" id="KW-0862">Zinc</keyword>
<protein>
    <recommendedName>
        <fullName evidence="14">G2/M phase-specific E3 ubiquitin-protein ligase</fullName>
    </recommendedName>
</protein>
<comment type="caution">
    <text evidence="9">Lacks conserved residue(s) required for the propagation of feature annotation.</text>
</comment>
<keyword evidence="6 9" id="KW-0833">Ubl conjugation pathway</keyword>
<evidence type="ECO:0008006" key="14">
    <source>
        <dbReference type="Google" id="ProtNLM"/>
    </source>
</evidence>
<dbReference type="CDD" id="cd15669">
    <property type="entry name" value="ePHD_PHF7_G2E3_like"/>
    <property type="match status" value="1"/>
</dbReference>
<keyword evidence="13" id="KW-1185">Reference proteome</keyword>
<dbReference type="InterPro" id="IPR051188">
    <property type="entry name" value="PHD-type_Zinc_Finger"/>
</dbReference>
<dbReference type="Proteomes" id="UP000593565">
    <property type="component" value="Unassembled WGS sequence"/>
</dbReference>
<dbReference type="SMART" id="SM00249">
    <property type="entry name" value="PHD"/>
    <property type="match status" value="3"/>
</dbReference>
<dbReference type="Pfam" id="PF00632">
    <property type="entry name" value="HECT"/>
    <property type="match status" value="1"/>
</dbReference>
<comment type="pathway">
    <text evidence="2">Protein modification; protein ubiquitination.</text>
</comment>
<evidence type="ECO:0000256" key="5">
    <source>
        <dbReference type="ARBA" id="ARBA00022771"/>
    </source>
</evidence>
<dbReference type="PROSITE" id="PS51805">
    <property type="entry name" value="EPHD"/>
    <property type="match status" value="1"/>
</dbReference>